<accession>A0A392RC83</accession>
<dbReference type="Proteomes" id="UP000265520">
    <property type="component" value="Unassembled WGS sequence"/>
</dbReference>
<comment type="caution">
    <text evidence="1">The sequence shown here is derived from an EMBL/GenBank/DDBJ whole genome shotgun (WGS) entry which is preliminary data.</text>
</comment>
<name>A0A392RC83_9FABA</name>
<organism evidence="1 2">
    <name type="scientific">Trifolium medium</name>
    <dbReference type="NCBI Taxonomy" id="97028"/>
    <lineage>
        <taxon>Eukaryota</taxon>
        <taxon>Viridiplantae</taxon>
        <taxon>Streptophyta</taxon>
        <taxon>Embryophyta</taxon>
        <taxon>Tracheophyta</taxon>
        <taxon>Spermatophyta</taxon>
        <taxon>Magnoliopsida</taxon>
        <taxon>eudicotyledons</taxon>
        <taxon>Gunneridae</taxon>
        <taxon>Pentapetalae</taxon>
        <taxon>rosids</taxon>
        <taxon>fabids</taxon>
        <taxon>Fabales</taxon>
        <taxon>Fabaceae</taxon>
        <taxon>Papilionoideae</taxon>
        <taxon>50 kb inversion clade</taxon>
        <taxon>NPAAA clade</taxon>
        <taxon>Hologalegina</taxon>
        <taxon>IRL clade</taxon>
        <taxon>Trifolieae</taxon>
        <taxon>Trifolium</taxon>
    </lineage>
</organism>
<proteinExistence type="predicted"/>
<evidence type="ECO:0000313" key="2">
    <source>
        <dbReference type="Proteomes" id="UP000265520"/>
    </source>
</evidence>
<keyword evidence="2" id="KW-1185">Reference proteome</keyword>
<sequence length="31" mass="3083">AELGAAATELGSIQMHIHAFVAASCAGRRSG</sequence>
<feature type="non-terminal residue" evidence="1">
    <location>
        <position position="1"/>
    </location>
</feature>
<dbReference type="EMBL" id="LXQA010202160">
    <property type="protein sequence ID" value="MCI33185.1"/>
    <property type="molecule type" value="Genomic_DNA"/>
</dbReference>
<protein>
    <submittedName>
        <fullName evidence="1">Uncharacterized protein</fullName>
    </submittedName>
</protein>
<reference evidence="1 2" key="1">
    <citation type="journal article" date="2018" name="Front. Plant Sci.">
        <title>Red Clover (Trifolium pratense) and Zigzag Clover (T. medium) - A Picture of Genomic Similarities and Differences.</title>
        <authorList>
            <person name="Dluhosova J."/>
            <person name="Istvanek J."/>
            <person name="Nedelnik J."/>
            <person name="Repkova J."/>
        </authorList>
    </citation>
    <scope>NUCLEOTIDE SEQUENCE [LARGE SCALE GENOMIC DNA]</scope>
    <source>
        <strain evidence="2">cv. 10/8</strain>
        <tissue evidence="1">Leaf</tissue>
    </source>
</reference>
<evidence type="ECO:0000313" key="1">
    <source>
        <dbReference type="EMBL" id="MCI33185.1"/>
    </source>
</evidence>
<dbReference type="AlphaFoldDB" id="A0A392RC83"/>